<evidence type="ECO:0000313" key="2">
    <source>
        <dbReference type="EMBL" id="OGC43663.1"/>
    </source>
</evidence>
<comment type="caution">
    <text evidence="2">The sequence shown here is derived from an EMBL/GenBank/DDBJ whole genome shotgun (WGS) entry which is preliminary data.</text>
</comment>
<feature type="transmembrane region" description="Helical" evidence="1">
    <location>
        <begin position="102"/>
        <end position="125"/>
    </location>
</feature>
<name>A0A1F4UHH0_9BACT</name>
<keyword evidence="1" id="KW-0472">Membrane</keyword>
<evidence type="ECO:0000256" key="1">
    <source>
        <dbReference type="SAM" id="Phobius"/>
    </source>
</evidence>
<sequence>MDYIFRLKEFIQNIHPLVVFALLFLLGMYIFWRGSIESRKNRSSVFDMFLISGFLSGVVGRVVYIILEWEQFSSFIWYWIPYEKYGDEVFLFRLLPWRFLSIWDGGIIILAMFVTLLLVMTFYTLVIKKWRWKHMFFPIYFSSTTMLGMSFVYVGITSGFNDWIYKGLVLIVMLAIFFLLFKFIYKIVKDTLMEKYILGYIGVGIVWISSIYIAYLYLTSDLSLTENVLVGIFLIWSIVMGITFVTDLRKARVRIASVSTVRSVR</sequence>
<organism evidence="2 3">
    <name type="scientific">candidate division WS6 bacterium RIFOXYB1_FULL_33_14</name>
    <dbReference type="NCBI Taxonomy" id="1817896"/>
    <lineage>
        <taxon>Bacteria</taxon>
        <taxon>Candidatus Dojkabacteria</taxon>
    </lineage>
</organism>
<feature type="transmembrane region" description="Helical" evidence="1">
    <location>
        <begin position="163"/>
        <end position="185"/>
    </location>
</feature>
<evidence type="ECO:0008006" key="4">
    <source>
        <dbReference type="Google" id="ProtNLM"/>
    </source>
</evidence>
<protein>
    <recommendedName>
        <fullName evidence="4">Prolipoprotein diacylglyceryl transferase</fullName>
    </recommendedName>
</protein>
<accession>A0A1F4UHH0</accession>
<gene>
    <name evidence="2" type="ORF">A2400_01390</name>
</gene>
<reference evidence="2 3" key="1">
    <citation type="journal article" date="2016" name="Nat. Commun.">
        <title>Thousands of microbial genomes shed light on interconnected biogeochemical processes in an aquifer system.</title>
        <authorList>
            <person name="Anantharaman K."/>
            <person name="Brown C.T."/>
            <person name="Hug L.A."/>
            <person name="Sharon I."/>
            <person name="Castelle C.J."/>
            <person name="Probst A.J."/>
            <person name="Thomas B.C."/>
            <person name="Singh A."/>
            <person name="Wilkins M.J."/>
            <person name="Karaoz U."/>
            <person name="Brodie E.L."/>
            <person name="Williams K.H."/>
            <person name="Hubbard S.S."/>
            <person name="Banfield J.F."/>
        </authorList>
    </citation>
    <scope>NUCLEOTIDE SEQUENCE [LARGE SCALE GENOMIC DNA]</scope>
</reference>
<keyword evidence="1" id="KW-0812">Transmembrane</keyword>
<proteinExistence type="predicted"/>
<feature type="transmembrane region" description="Helical" evidence="1">
    <location>
        <begin position="44"/>
        <end position="67"/>
    </location>
</feature>
<feature type="transmembrane region" description="Helical" evidence="1">
    <location>
        <begin position="14"/>
        <end position="32"/>
    </location>
</feature>
<feature type="transmembrane region" description="Helical" evidence="1">
    <location>
        <begin position="197"/>
        <end position="218"/>
    </location>
</feature>
<keyword evidence="1" id="KW-1133">Transmembrane helix</keyword>
<dbReference type="AlphaFoldDB" id="A0A1F4UHH0"/>
<dbReference type="EMBL" id="MEUN01000113">
    <property type="protein sequence ID" value="OGC43663.1"/>
    <property type="molecule type" value="Genomic_DNA"/>
</dbReference>
<feature type="transmembrane region" description="Helical" evidence="1">
    <location>
        <begin position="137"/>
        <end position="157"/>
    </location>
</feature>
<evidence type="ECO:0000313" key="3">
    <source>
        <dbReference type="Proteomes" id="UP000177434"/>
    </source>
</evidence>
<feature type="transmembrane region" description="Helical" evidence="1">
    <location>
        <begin position="224"/>
        <end position="245"/>
    </location>
</feature>
<dbReference type="Proteomes" id="UP000177434">
    <property type="component" value="Unassembled WGS sequence"/>
</dbReference>